<comment type="pathway">
    <text evidence="2">Secondary metabolite biosynthesis; terpenoid biosynthesis.</text>
</comment>
<evidence type="ECO:0000313" key="6">
    <source>
        <dbReference type="Proteomes" id="UP000594638"/>
    </source>
</evidence>
<dbReference type="InterPro" id="IPR008930">
    <property type="entry name" value="Terpenoid_cyclase/PrenylTrfase"/>
</dbReference>
<sequence>MVYIHVIFLLVEADVFNKFMDHQGKFDESLITNLQGLLSLYEAAHFRVHVEEILEEALKFTTTYLDSSLTHVSNYMFGKVSKALEMPVHKTLIRLGSINFLSIYQQDESHDDILLNFAKLDFNLLQKMYKKELSDITSVRMYVVGCDVALESRDTSTFIDCCKRS</sequence>
<dbReference type="InterPro" id="IPR036965">
    <property type="entry name" value="Terpene_synth_N_sf"/>
</dbReference>
<dbReference type="EMBL" id="CACTIH010009077">
    <property type="protein sequence ID" value="CAA3022779.1"/>
    <property type="molecule type" value="Genomic_DNA"/>
</dbReference>
<reference evidence="5 6" key="1">
    <citation type="submission" date="2019-12" db="EMBL/GenBank/DDBJ databases">
        <authorList>
            <person name="Alioto T."/>
            <person name="Alioto T."/>
            <person name="Gomez Garrido J."/>
        </authorList>
    </citation>
    <scope>NUCLEOTIDE SEQUENCE [LARGE SCALE GENOMIC DNA]</scope>
</reference>
<protein>
    <submittedName>
        <fullName evidence="5">(-)-germacrene D synthase</fullName>
    </submittedName>
</protein>
<organism evidence="5 6">
    <name type="scientific">Olea europaea subsp. europaea</name>
    <dbReference type="NCBI Taxonomy" id="158383"/>
    <lineage>
        <taxon>Eukaryota</taxon>
        <taxon>Viridiplantae</taxon>
        <taxon>Streptophyta</taxon>
        <taxon>Embryophyta</taxon>
        <taxon>Tracheophyta</taxon>
        <taxon>Spermatophyta</taxon>
        <taxon>Magnoliopsida</taxon>
        <taxon>eudicotyledons</taxon>
        <taxon>Gunneridae</taxon>
        <taxon>Pentapetalae</taxon>
        <taxon>asterids</taxon>
        <taxon>lamiids</taxon>
        <taxon>Lamiales</taxon>
        <taxon>Oleaceae</taxon>
        <taxon>Oleeae</taxon>
        <taxon>Olea</taxon>
    </lineage>
</organism>
<dbReference type="SUPFAM" id="SSF48239">
    <property type="entry name" value="Terpenoid cyclases/Protein prenyltransferases"/>
    <property type="match status" value="1"/>
</dbReference>
<name>A0A8S0UY63_OLEEU</name>
<comment type="cofactor">
    <cofactor evidence="1">
        <name>Mg(2+)</name>
        <dbReference type="ChEBI" id="CHEBI:18420"/>
    </cofactor>
</comment>
<comment type="caution">
    <text evidence="5">The sequence shown here is derived from an EMBL/GenBank/DDBJ whole genome shotgun (WGS) entry which is preliminary data.</text>
</comment>
<evidence type="ECO:0000256" key="3">
    <source>
        <dbReference type="ARBA" id="ARBA00023239"/>
    </source>
</evidence>
<evidence type="ECO:0000256" key="2">
    <source>
        <dbReference type="ARBA" id="ARBA00004721"/>
    </source>
</evidence>
<dbReference type="Gramene" id="OE9A008068T1">
    <property type="protein sequence ID" value="OE9A008068C1"/>
    <property type="gene ID" value="OE9A008068"/>
</dbReference>
<proteinExistence type="predicted"/>
<keyword evidence="6" id="KW-1185">Reference proteome</keyword>
<dbReference type="Proteomes" id="UP000594638">
    <property type="component" value="Unassembled WGS sequence"/>
</dbReference>
<dbReference type="Pfam" id="PF01397">
    <property type="entry name" value="Terpene_synth"/>
    <property type="match status" value="1"/>
</dbReference>
<evidence type="ECO:0000256" key="1">
    <source>
        <dbReference type="ARBA" id="ARBA00001946"/>
    </source>
</evidence>
<dbReference type="InterPro" id="IPR008949">
    <property type="entry name" value="Isoprenoid_synthase_dom_sf"/>
</dbReference>
<dbReference type="GO" id="GO:0016114">
    <property type="term" value="P:terpenoid biosynthetic process"/>
    <property type="evidence" value="ECO:0007669"/>
    <property type="project" value="InterPro"/>
</dbReference>
<gene>
    <name evidence="5" type="ORF">OLEA9_A008068</name>
</gene>
<dbReference type="SUPFAM" id="SSF48576">
    <property type="entry name" value="Terpenoid synthases"/>
    <property type="match status" value="1"/>
</dbReference>
<dbReference type="GO" id="GO:0010333">
    <property type="term" value="F:terpene synthase activity"/>
    <property type="evidence" value="ECO:0007669"/>
    <property type="project" value="InterPro"/>
</dbReference>
<dbReference type="InterPro" id="IPR050148">
    <property type="entry name" value="Terpene_synthase-like"/>
</dbReference>
<accession>A0A8S0UY63</accession>
<keyword evidence="3" id="KW-0456">Lyase</keyword>
<dbReference type="PANTHER" id="PTHR31225">
    <property type="entry name" value="OS04G0344100 PROTEIN-RELATED"/>
    <property type="match status" value="1"/>
</dbReference>
<dbReference type="PANTHER" id="PTHR31225:SF221">
    <property type="entry name" value="(-)-GERMACRENE D SYNTHASE"/>
    <property type="match status" value="1"/>
</dbReference>
<dbReference type="OrthoDB" id="1877784at2759"/>
<dbReference type="Gene3D" id="1.50.10.130">
    <property type="entry name" value="Terpene synthase, N-terminal domain"/>
    <property type="match status" value="1"/>
</dbReference>
<dbReference type="InterPro" id="IPR001906">
    <property type="entry name" value="Terpene_synth_N"/>
</dbReference>
<evidence type="ECO:0000313" key="5">
    <source>
        <dbReference type="EMBL" id="CAA3022779.1"/>
    </source>
</evidence>
<feature type="domain" description="Terpene synthase N-terminal" evidence="4">
    <location>
        <begin position="11"/>
        <end position="84"/>
    </location>
</feature>
<dbReference type="AlphaFoldDB" id="A0A8S0UY63"/>
<evidence type="ECO:0000259" key="4">
    <source>
        <dbReference type="Pfam" id="PF01397"/>
    </source>
</evidence>